<dbReference type="InterPro" id="IPR001753">
    <property type="entry name" value="Enoyl-CoA_hydra/iso"/>
</dbReference>
<dbReference type="RefSeq" id="WP_270953962.1">
    <property type="nucleotide sequence ID" value="NZ_JAQGLA010000116.1"/>
</dbReference>
<evidence type="ECO:0000256" key="2">
    <source>
        <dbReference type="RuleBase" id="RU003707"/>
    </source>
</evidence>
<keyword evidence="4" id="KW-1185">Reference proteome</keyword>
<dbReference type="PANTHER" id="PTHR43802:SF1">
    <property type="entry name" value="IP11341P-RELATED"/>
    <property type="match status" value="1"/>
</dbReference>
<evidence type="ECO:0000256" key="1">
    <source>
        <dbReference type="ARBA" id="ARBA00005254"/>
    </source>
</evidence>
<organism evidence="3 4">
    <name type="scientific">Saccharopolyspora oryzae</name>
    <dbReference type="NCBI Taxonomy" id="2997343"/>
    <lineage>
        <taxon>Bacteria</taxon>
        <taxon>Bacillati</taxon>
        <taxon>Actinomycetota</taxon>
        <taxon>Actinomycetes</taxon>
        <taxon>Pseudonocardiales</taxon>
        <taxon>Pseudonocardiaceae</taxon>
        <taxon>Saccharopolyspora</taxon>
    </lineage>
</organism>
<evidence type="ECO:0000313" key="3">
    <source>
        <dbReference type="EMBL" id="MDA3630737.1"/>
    </source>
</evidence>
<dbReference type="InterPro" id="IPR029045">
    <property type="entry name" value="ClpP/crotonase-like_dom_sf"/>
</dbReference>
<dbReference type="InterPro" id="IPR018376">
    <property type="entry name" value="Enoyl-CoA_hyd/isom_CS"/>
</dbReference>
<dbReference type="SUPFAM" id="SSF52096">
    <property type="entry name" value="ClpP/crotonase"/>
    <property type="match status" value="1"/>
</dbReference>
<reference evidence="3 4" key="1">
    <citation type="submission" date="2022-11" db="EMBL/GenBank/DDBJ databases">
        <title>Draft genome sequence of Saccharopolyspora sp. WRP15-2 isolated from rhizosphere soils of wild rice in Thailand.</title>
        <authorList>
            <person name="Duangmal K."/>
            <person name="Kammanee S."/>
            <person name="Muangham S."/>
        </authorList>
    </citation>
    <scope>NUCLEOTIDE SEQUENCE [LARGE SCALE GENOMIC DNA]</scope>
    <source>
        <strain evidence="3 4">WRP15-2</strain>
    </source>
</reference>
<dbReference type="EMBL" id="JAQGLA010000116">
    <property type="protein sequence ID" value="MDA3630737.1"/>
    <property type="molecule type" value="Genomic_DNA"/>
</dbReference>
<comment type="similarity">
    <text evidence="1 2">Belongs to the enoyl-CoA hydratase/isomerase family.</text>
</comment>
<gene>
    <name evidence="3" type="ORF">OU415_35295</name>
</gene>
<comment type="caution">
    <text evidence="3">The sequence shown here is derived from an EMBL/GenBank/DDBJ whole genome shotgun (WGS) entry which is preliminary data.</text>
</comment>
<sequence>MTEILRVDRPERGVVMLTLNRPRQLNALNGALVDELLAALESVDGEWPDTGVIVLNGAGRAFCAGVDLKWVNSGVLQDPAAHNAFHDKLNELCHRLESARQVVVAAVHGYAVAGGFELLLACDLVIAAKNACMGDNHIRHNFLPAAGGSQRLPRKIGVPRSLYLLLTGHRMDGDEALRCGLACESVEESELIGTAMKLARGIAGSDARALSSMKSLVRRGMELPLAEALWIELHEQHRYRSASAALEQGVADFANRDTGISAQPPT</sequence>
<proteinExistence type="inferred from homology"/>
<dbReference type="CDD" id="cd06558">
    <property type="entry name" value="crotonase-like"/>
    <property type="match status" value="1"/>
</dbReference>
<name>A0ABT4VBS0_9PSEU</name>
<dbReference type="Gene3D" id="3.90.226.10">
    <property type="entry name" value="2-enoyl-CoA Hydratase, Chain A, domain 1"/>
    <property type="match status" value="1"/>
</dbReference>
<protein>
    <submittedName>
        <fullName evidence="3">Enoyl-CoA hydratase/isomerase family protein</fullName>
    </submittedName>
</protein>
<dbReference type="PROSITE" id="PS00166">
    <property type="entry name" value="ENOYL_COA_HYDRATASE"/>
    <property type="match status" value="1"/>
</dbReference>
<dbReference type="PANTHER" id="PTHR43802">
    <property type="entry name" value="ENOYL-COA HYDRATASE"/>
    <property type="match status" value="1"/>
</dbReference>
<accession>A0ABT4VBS0</accession>
<dbReference type="Pfam" id="PF00378">
    <property type="entry name" value="ECH_1"/>
    <property type="match status" value="1"/>
</dbReference>
<evidence type="ECO:0000313" key="4">
    <source>
        <dbReference type="Proteomes" id="UP001210380"/>
    </source>
</evidence>
<dbReference type="Proteomes" id="UP001210380">
    <property type="component" value="Unassembled WGS sequence"/>
</dbReference>